<dbReference type="GO" id="GO:0005886">
    <property type="term" value="C:plasma membrane"/>
    <property type="evidence" value="ECO:0007669"/>
    <property type="project" value="TreeGrafter"/>
</dbReference>
<dbReference type="InterPro" id="IPR026030">
    <property type="entry name" value="Pur-cyt_permease_Fcy2/21/22"/>
</dbReference>
<feature type="transmembrane region" description="Helical" evidence="8">
    <location>
        <begin position="393"/>
        <end position="412"/>
    </location>
</feature>
<dbReference type="InterPro" id="IPR001248">
    <property type="entry name" value="Pur-cyt_permease"/>
</dbReference>
<keyword evidence="3 7" id="KW-0813">Transport</keyword>
<feature type="transmembrane region" description="Helical" evidence="8">
    <location>
        <begin position="233"/>
        <end position="256"/>
    </location>
</feature>
<keyword evidence="6 7" id="KW-0472">Membrane</keyword>
<feature type="transmembrane region" description="Helical" evidence="8">
    <location>
        <begin position="155"/>
        <end position="173"/>
    </location>
</feature>
<keyword evidence="5 8" id="KW-1133">Transmembrane helix</keyword>
<feature type="transmembrane region" description="Helical" evidence="8">
    <location>
        <begin position="424"/>
        <end position="446"/>
    </location>
</feature>
<dbReference type="STRING" id="471514.AN477_19630"/>
<feature type="transmembrane region" description="Helical" evidence="8">
    <location>
        <begin position="193"/>
        <end position="212"/>
    </location>
</feature>
<sequence length="470" mass="50777">MMKNAWFITARWSRHGKASDLIFLWFGANAQMAVVATGLMAIVPGFSLTWAVLGVVIGTLIGTIFMAYHSAQGPHLGIPQMIQSRAQFGYYGAVIPLIMVVLMYLGFYAAGAVIGAQALAMLLHVSVGTGILISSAAVFLLVLAGYNMIHKFNRWMSYFFTAVFAVVTVLLIIGSPVGHTQAAAASAVHPGFILGPFLLSISLAVINTLGYAPYVADYSRYLPQSTTVKSTFWYTYFGIVISNSWMMILGAVMQAQSPSSDVLKGFATLGSTLGPWFRILVLLAAALGIVSINALNIYGGFMSSLTITSTFLRKLKPTLALRVWFIIPISIIGTYLAFLEKGSLLSSFDAFLGVLIDFLVPWTAINLTDYYFVRKGKYDIPDIFRPGGQYGKFNWVALMAYVVGFLAEMPFMNTTLHEGGIAKLLHGGDISWIVGVLVAGAIYLFAAKRSLASATASAQDSDERSASQVS</sequence>
<evidence type="ECO:0000313" key="10">
    <source>
        <dbReference type="Proteomes" id="UP000050482"/>
    </source>
</evidence>
<feature type="transmembrane region" description="Helical" evidence="8">
    <location>
        <begin position="319"/>
        <end position="338"/>
    </location>
</feature>
<evidence type="ECO:0008006" key="11">
    <source>
        <dbReference type="Google" id="ProtNLM"/>
    </source>
</evidence>
<keyword evidence="4 8" id="KW-0812">Transmembrane</keyword>
<gene>
    <name evidence="9" type="ORF">AN477_19630</name>
</gene>
<dbReference type="PATRIC" id="fig|471514.4.peg.1024"/>
<dbReference type="CDD" id="cd11484">
    <property type="entry name" value="SLC-NCS1sbd_CobB-like"/>
    <property type="match status" value="1"/>
</dbReference>
<evidence type="ECO:0000256" key="7">
    <source>
        <dbReference type="PIRNR" id="PIRNR002744"/>
    </source>
</evidence>
<evidence type="ECO:0000256" key="4">
    <source>
        <dbReference type="ARBA" id="ARBA00022692"/>
    </source>
</evidence>
<name>A0A0N8PNP1_9BACL</name>
<organism evidence="9 10">
    <name type="scientific">Alicyclobacillus ferrooxydans</name>
    <dbReference type="NCBI Taxonomy" id="471514"/>
    <lineage>
        <taxon>Bacteria</taxon>
        <taxon>Bacillati</taxon>
        <taxon>Bacillota</taxon>
        <taxon>Bacilli</taxon>
        <taxon>Bacillales</taxon>
        <taxon>Alicyclobacillaceae</taxon>
        <taxon>Alicyclobacillus</taxon>
    </lineage>
</organism>
<feature type="transmembrane region" description="Helical" evidence="8">
    <location>
        <begin position="121"/>
        <end position="143"/>
    </location>
</feature>
<reference evidence="9 10" key="1">
    <citation type="submission" date="2015-09" db="EMBL/GenBank/DDBJ databases">
        <title>Draft genome sequence of Alicyclobacillus ferrooxydans DSM 22381.</title>
        <authorList>
            <person name="Hemp J."/>
        </authorList>
    </citation>
    <scope>NUCLEOTIDE SEQUENCE [LARGE SCALE GENOMIC DNA]</scope>
    <source>
        <strain evidence="9 10">TC-34</strain>
    </source>
</reference>
<proteinExistence type="inferred from homology"/>
<dbReference type="Pfam" id="PF02133">
    <property type="entry name" value="Transp_cyt_pur"/>
    <property type="match status" value="1"/>
</dbReference>
<evidence type="ECO:0000256" key="8">
    <source>
        <dbReference type="SAM" id="Phobius"/>
    </source>
</evidence>
<dbReference type="PANTHER" id="PTHR31806">
    <property type="entry name" value="PURINE-CYTOSINE PERMEASE FCY2-RELATED"/>
    <property type="match status" value="1"/>
</dbReference>
<dbReference type="GO" id="GO:0022857">
    <property type="term" value="F:transmembrane transporter activity"/>
    <property type="evidence" value="ECO:0007669"/>
    <property type="project" value="InterPro"/>
</dbReference>
<evidence type="ECO:0000256" key="6">
    <source>
        <dbReference type="ARBA" id="ARBA00023136"/>
    </source>
</evidence>
<keyword evidence="10" id="KW-1185">Reference proteome</keyword>
<dbReference type="EMBL" id="LJCO01000085">
    <property type="protein sequence ID" value="KPV42069.1"/>
    <property type="molecule type" value="Genomic_DNA"/>
</dbReference>
<feature type="transmembrane region" description="Helical" evidence="8">
    <location>
        <begin position="88"/>
        <end position="109"/>
    </location>
</feature>
<evidence type="ECO:0000256" key="2">
    <source>
        <dbReference type="ARBA" id="ARBA00008974"/>
    </source>
</evidence>
<comment type="caution">
    <text evidence="9">The sequence shown here is derived from an EMBL/GenBank/DDBJ whole genome shotgun (WGS) entry which is preliminary data.</text>
</comment>
<protein>
    <recommendedName>
        <fullName evidence="11">Cytosine permease</fullName>
    </recommendedName>
</protein>
<evidence type="ECO:0000256" key="1">
    <source>
        <dbReference type="ARBA" id="ARBA00004141"/>
    </source>
</evidence>
<dbReference type="PIRSF" id="PIRSF002744">
    <property type="entry name" value="Pur-cyt_permease"/>
    <property type="match status" value="1"/>
</dbReference>
<dbReference type="AlphaFoldDB" id="A0A0N8PNP1"/>
<feature type="transmembrane region" description="Helical" evidence="8">
    <location>
        <begin position="21"/>
        <end position="42"/>
    </location>
</feature>
<evidence type="ECO:0000313" key="9">
    <source>
        <dbReference type="EMBL" id="KPV42069.1"/>
    </source>
</evidence>
<dbReference type="Gene3D" id="1.10.4160.10">
    <property type="entry name" value="Hydantoin permease"/>
    <property type="match status" value="1"/>
</dbReference>
<dbReference type="Proteomes" id="UP000050482">
    <property type="component" value="Unassembled WGS sequence"/>
</dbReference>
<feature type="transmembrane region" description="Helical" evidence="8">
    <location>
        <begin position="350"/>
        <end position="372"/>
    </location>
</feature>
<feature type="transmembrane region" description="Helical" evidence="8">
    <location>
        <begin position="276"/>
        <end position="298"/>
    </location>
</feature>
<evidence type="ECO:0000256" key="3">
    <source>
        <dbReference type="ARBA" id="ARBA00022448"/>
    </source>
</evidence>
<comment type="subcellular location">
    <subcellularLocation>
        <location evidence="1">Membrane</location>
        <topology evidence="1">Multi-pass membrane protein</topology>
    </subcellularLocation>
</comment>
<accession>A0A0N8PNP1</accession>
<feature type="transmembrane region" description="Helical" evidence="8">
    <location>
        <begin position="48"/>
        <end position="68"/>
    </location>
</feature>
<comment type="similarity">
    <text evidence="2 7">Belongs to the purine-cytosine permease (2.A.39) family.</text>
</comment>
<dbReference type="PANTHER" id="PTHR31806:SF1">
    <property type="entry name" value="PURINE-CYTOSINE PERMEASE FCY2-RELATED"/>
    <property type="match status" value="1"/>
</dbReference>
<evidence type="ECO:0000256" key="5">
    <source>
        <dbReference type="ARBA" id="ARBA00022989"/>
    </source>
</evidence>